<name>A0A2P6P445_ROSCH</name>
<evidence type="ECO:0000313" key="4">
    <source>
        <dbReference type="Proteomes" id="UP000238479"/>
    </source>
</evidence>
<sequence length="49" mass="5507">MRRNFSDLSLRSNLSSPMLTGSHFPSHRLNLSSLMLTGSRFPALSICRN</sequence>
<comment type="caution">
    <text evidence="2">The sequence shown here is derived from an EMBL/GenBank/DDBJ whole genome shotgun (WGS) entry which is preliminary data.</text>
</comment>
<dbReference type="Gramene" id="PRQ16707">
    <property type="protein sequence ID" value="PRQ16707"/>
    <property type="gene ID" value="RchiOBHm_Chr7g0187171"/>
</dbReference>
<organism evidence="2 4">
    <name type="scientific">Rosa chinensis</name>
    <name type="common">China rose</name>
    <dbReference type="NCBI Taxonomy" id="74649"/>
    <lineage>
        <taxon>Eukaryota</taxon>
        <taxon>Viridiplantae</taxon>
        <taxon>Streptophyta</taxon>
        <taxon>Embryophyta</taxon>
        <taxon>Tracheophyta</taxon>
        <taxon>Spermatophyta</taxon>
        <taxon>Magnoliopsida</taxon>
        <taxon>eudicotyledons</taxon>
        <taxon>Gunneridae</taxon>
        <taxon>Pentapetalae</taxon>
        <taxon>rosids</taxon>
        <taxon>fabids</taxon>
        <taxon>Rosales</taxon>
        <taxon>Rosaceae</taxon>
        <taxon>Rosoideae</taxon>
        <taxon>Rosoideae incertae sedis</taxon>
        <taxon>Rosa</taxon>
    </lineage>
</organism>
<dbReference type="Gramene" id="PRQ52896">
    <property type="protein sequence ID" value="PRQ52896"/>
    <property type="gene ID" value="RchiOBHm_Chr2g0160521"/>
</dbReference>
<dbReference type="Proteomes" id="UP000238479">
    <property type="component" value="Chromosome 7"/>
</dbReference>
<accession>A0A2P6P445</accession>
<evidence type="ECO:0000313" key="3">
    <source>
        <dbReference type="EMBL" id="PRQ52896.1"/>
    </source>
</evidence>
<reference evidence="2 4" key="1">
    <citation type="journal article" date="2018" name="Nat. Genet.">
        <title>The Rosa genome provides new insights in the design of modern roses.</title>
        <authorList>
            <person name="Bendahmane M."/>
        </authorList>
    </citation>
    <scope>NUCLEOTIDE SEQUENCE [LARGE SCALE GENOMIC DNA]</scope>
    <source>
        <strain evidence="4">cv. Old Blush</strain>
    </source>
</reference>
<feature type="compositionally biased region" description="Polar residues" evidence="1">
    <location>
        <begin position="1"/>
        <end position="19"/>
    </location>
</feature>
<dbReference type="EMBL" id="PDCK01000045">
    <property type="protein sequence ID" value="PRQ16707.1"/>
    <property type="molecule type" value="Genomic_DNA"/>
</dbReference>
<feature type="region of interest" description="Disordered" evidence="1">
    <location>
        <begin position="1"/>
        <end position="23"/>
    </location>
</feature>
<evidence type="ECO:0000313" key="2">
    <source>
        <dbReference type="EMBL" id="PRQ16707.1"/>
    </source>
</evidence>
<dbReference type="AlphaFoldDB" id="A0A2P6P445"/>
<gene>
    <name evidence="3" type="ORF">RchiOBHm_Chr2g0160521</name>
    <name evidence="2" type="ORF">RchiOBHm_Chr7g0187171</name>
</gene>
<keyword evidence="4" id="KW-1185">Reference proteome</keyword>
<proteinExistence type="predicted"/>
<dbReference type="EMBL" id="PDCK01000040">
    <property type="protein sequence ID" value="PRQ52896.1"/>
    <property type="molecule type" value="Genomic_DNA"/>
</dbReference>
<protein>
    <submittedName>
        <fullName evidence="2">Uncharacterized protein</fullName>
    </submittedName>
</protein>
<evidence type="ECO:0000256" key="1">
    <source>
        <dbReference type="SAM" id="MobiDB-lite"/>
    </source>
</evidence>
<dbReference type="Proteomes" id="UP000238479">
    <property type="component" value="Chromosome 2"/>
</dbReference>